<dbReference type="Proteomes" id="UP001054837">
    <property type="component" value="Unassembled WGS sequence"/>
</dbReference>
<proteinExistence type="predicted"/>
<dbReference type="AlphaFoldDB" id="A0AAV4U774"/>
<protein>
    <submittedName>
        <fullName evidence="1">Uncharacterized protein</fullName>
    </submittedName>
</protein>
<keyword evidence="2" id="KW-1185">Reference proteome</keyword>
<accession>A0AAV4U774</accession>
<name>A0AAV4U774_9ARAC</name>
<evidence type="ECO:0000313" key="2">
    <source>
        <dbReference type="Proteomes" id="UP001054837"/>
    </source>
</evidence>
<sequence>MSIDRNFLPSSLGMGFSIPQVWVSVLDRFVMGQVDRNAGNDCEFSLRENVVSLHLRCYVLEVTKSTDCPPDAEHCAKARPHCPIMEIGGDLYEGDGLVDWVTF</sequence>
<organism evidence="1 2">
    <name type="scientific">Caerostris darwini</name>
    <dbReference type="NCBI Taxonomy" id="1538125"/>
    <lineage>
        <taxon>Eukaryota</taxon>
        <taxon>Metazoa</taxon>
        <taxon>Ecdysozoa</taxon>
        <taxon>Arthropoda</taxon>
        <taxon>Chelicerata</taxon>
        <taxon>Arachnida</taxon>
        <taxon>Araneae</taxon>
        <taxon>Araneomorphae</taxon>
        <taxon>Entelegynae</taxon>
        <taxon>Araneoidea</taxon>
        <taxon>Araneidae</taxon>
        <taxon>Caerostris</taxon>
    </lineage>
</organism>
<evidence type="ECO:0000313" key="1">
    <source>
        <dbReference type="EMBL" id="GIY53566.1"/>
    </source>
</evidence>
<gene>
    <name evidence="1" type="ORF">CDAR_58131</name>
</gene>
<comment type="caution">
    <text evidence="1">The sequence shown here is derived from an EMBL/GenBank/DDBJ whole genome shotgun (WGS) entry which is preliminary data.</text>
</comment>
<reference evidence="1 2" key="1">
    <citation type="submission" date="2021-06" db="EMBL/GenBank/DDBJ databases">
        <title>Caerostris darwini draft genome.</title>
        <authorList>
            <person name="Kono N."/>
            <person name="Arakawa K."/>
        </authorList>
    </citation>
    <scope>NUCLEOTIDE SEQUENCE [LARGE SCALE GENOMIC DNA]</scope>
</reference>
<dbReference type="EMBL" id="BPLQ01010785">
    <property type="protein sequence ID" value="GIY53566.1"/>
    <property type="molecule type" value="Genomic_DNA"/>
</dbReference>